<feature type="non-terminal residue" evidence="1">
    <location>
        <position position="105"/>
    </location>
</feature>
<gene>
    <name evidence="1" type="ORF">AYBTSS11_LOCUS22211</name>
</gene>
<evidence type="ECO:0000313" key="1">
    <source>
        <dbReference type="EMBL" id="CAJ1969341.1"/>
    </source>
</evidence>
<reference evidence="1" key="1">
    <citation type="submission" date="2023-10" db="EMBL/GenBank/DDBJ databases">
        <authorList>
            <person name="Domelevo Entfellner J.-B."/>
        </authorList>
    </citation>
    <scope>NUCLEOTIDE SEQUENCE</scope>
</reference>
<organism evidence="1 2">
    <name type="scientific">Sphenostylis stenocarpa</name>
    <dbReference type="NCBI Taxonomy" id="92480"/>
    <lineage>
        <taxon>Eukaryota</taxon>
        <taxon>Viridiplantae</taxon>
        <taxon>Streptophyta</taxon>
        <taxon>Embryophyta</taxon>
        <taxon>Tracheophyta</taxon>
        <taxon>Spermatophyta</taxon>
        <taxon>Magnoliopsida</taxon>
        <taxon>eudicotyledons</taxon>
        <taxon>Gunneridae</taxon>
        <taxon>Pentapetalae</taxon>
        <taxon>rosids</taxon>
        <taxon>fabids</taxon>
        <taxon>Fabales</taxon>
        <taxon>Fabaceae</taxon>
        <taxon>Papilionoideae</taxon>
        <taxon>50 kb inversion clade</taxon>
        <taxon>NPAAA clade</taxon>
        <taxon>indigoferoid/millettioid clade</taxon>
        <taxon>Phaseoleae</taxon>
        <taxon>Sphenostylis</taxon>
    </lineage>
</organism>
<dbReference type="Gramene" id="rna-AYBTSS11_LOCUS22211">
    <property type="protein sequence ID" value="CAJ1969341.1"/>
    <property type="gene ID" value="gene-AYBTSS11_LOCUS22211"/>
</dbReference>
<sequence length="105" mass="11697">MPPMFKFMHDPVSGYAHVHVQKLNWCISRPGVCDSMYQSKSDQHLLVQQACKAGIEYLGDATEARGVLASSLHSFVLRYKRQELPQDLQSCPVVAPSGVPLRVTL</sequence>
<protein>
    <submittedName>
        <fullName evidence="1">Uncharacterized protein</fullName>
    </submittedName>
</protein>
<dbReference type="AlphaFoldDB" id="A0AA86SWY0"/>
<dbReference type="EMBL" id="OY731404">
    <property type="protein sequence ID" value="CAJ1969341.1"/>
    <property type="molecule type" value="Genomic_DNA"/>
</dbReference>
<accession>A0AA86SWY0</accession>
<evidence type="ECO:0000313" key="2">
    <source>
        <dbReference type="Proteomes" id="UP001189624"/>
    </source>
</evidence>
<proteinExistence type="predicted"/>
<keyword evidence="2" id="KW-1185">Reference proteome</keyword>
<dbReference type="Proteomes" id="UP001189624">
    <property type="component" value="Chromosome 7"/>
</dbReference>
<name>A0AA86SWY0_9FABA</name>